<evidence type="ECO:0000313" key="5">
    <source>
        <dbReference type="EMBL" id="GGI53395.1"/>
    </source>
</evidence>
<comment type="similarity">
    <text evidence="2">Belongs to the CpoB family.</text>
</comment>
<dbReference type="EMBL" id="BMDP01000001">
    <property type="protein sequence ID" value="GGI53395.1"/>
    <property type="molecule type" value="Genomic_DNA"/>
</dbReference>
<dbReference type="InterPro" id="IPR034706">
    <property type="entry name" value="CpoB"/>
</dbReference>
<gene>
    <name evidence="2" type="primary">cpoB</name>
    <name evidence="5" type="ORF">GCM10011430_05690</name>
</gene>
<dbReference type="RefSeq" id="WP_188419450.1">
    <property type="nucleotide sequence ID" value="NZ_BMDP01000001.1"/>
</dbReference>
<dbReference type="NCBIfam" id="TIGR02795">
    <property type="entry name" value="tol_pal_ybgF"/>
    <property type="match status" value="1"/>
</dbReference>
<dbReference type="InterPro" id="IPR032519">
    <property type="entry name" value="YbgF_tri"/>
</dbReference>
<accession>A0A8J3AUF0</accession>
<organism evidence="5 6">
    <name type="scientific">Oxalicibacterium solurbis</name>
    <dbReference type="NCBI Taxonomy" id="69280"/>
    <lineage>
        <taxon>Bacteria</taxon>
        <taxon>Pseudomonadati</taxon>
        <taxon>Pseudomonadota</taxon>
        <taxon>Betaproteobacteria</taxon>
        <taxon>Burkholderiales</taxon>
        <taxon>Oxalobacteraceae</taxon>
        <taxon>Oxalicibacterium</taxon>
    </lineage>
</organism>
<feature type="coiled-coil region" evidence="2">
    <location>
        <begin position="51"/>
        <end position="85"/>
    </location>
</feature>
<comment type="subcellular location">
    <subcellularLocation>
        <location evidence="2">Periplasm</location>
    </subcellularLocation>
</comment>
<dbReference type="InterPro" id="IPR039565">
    <property type="entry name" value="BamD-like"/>
</dbReference>
<keyword evidence="2" id="KW-0131">Cell cycle</keyword>
<reference evidence="5" key="2">
    <citation type="submission" date="2020-09" db="EMBL/GenBank/DDBJ databases">
        <authorList>
            <person name="Sun Q."/>
            <person name="Sedlacek I."/>
        </authorList>
    </citation>
    <scope>NUCLEOTIDE SEQUENCE</scope>
    <source>
        <strain evidence="5">CCM 7664</strain>
    </source>
</reference>
<dbReference type="InterPro" id="IPR019734">
    <property type="entry name" value="TPR_rpt"/>
</dbReference>
<keyword evidence="2" id="KW-0574">Periplasm</keyword>
<keyword evidence="2" id="KW-0175">Coiled coil</keyword>
<dbReference type="Pfam" id="PF13525">
    <property type="entry name" value="YfiO"/>
    <property type="match status" value="1"/>
</dbReference>
<keyword evidence="1 2" id="KW-0732">Signal</keyword>
<evidence type="ECO:0000259" key="3">
    <source>
        <dbReference type="Pfam" id="PF13525"/>
    </source>
</evidence>
<protein>
    <recommendedName>
        <fullName evidence="2">Cell division coordinator CpoB</fullName>
    </recommendedName>
</protein>
<feature type="domain" description="Outer membrane lipoprotein BamD-like" evidence="3">
    <location>
        <begin position="118"/>
        <end position="239"/>
    </location>
</feature>
<comment type="caution">
    <text evidence="5">The sequence shown here is derived from an EMBL/GenBank/DDBJ whole genome shotgun (WGS) entry which is preliminary data.</text>
</comment>
<dbReference type="Gene3D" id="1.20.5.110">
    <property type="match status" value="1"/>
</dbReference>
<evidence type="ECO:0000256" key="2">
    <source>
        <dbReference type="HAMAP-Rule" id="MF_02066"/>
    </source>
</evidence>
<reference evidence="5" key="1">
    <citation type="journal article" date="2014" name="Int. J. Syst. Evol. Microbiol.">
        <title>Complete genome sequence of Corynebacterium casei LMG S-19264T (=DSM 44701T), isolated from a smear-ripened cheese.</title>
        <authorList>
            <consortium name="US DOE Joint Genome Institute (JGI-PGF)"/>
            <person name="Walter F."/>
            <person name="Albersmeier A."/>
            <person name="Kalinowski J."/>
            <person name="Ruckert C."/>
        </authorList>
    </citation>
    <scope>NUCLEOTIDE SEQUENCE</scope>
    <source>
        <strain evidence="5">CCM 7664</strain>
    </source>
</reference>
<keyword evidence="6" id="KW-1185">Reference proteome</keyword>
<name>A0A8J3AUF0_9BURK</name>
<evidence type="ECO:0000256" key="1">
    <source>
        <dbReference type="ARBA" id="ARBA00022729"/>
    </source>
</evidence>
<dbReference type="Proteomes" id="UP000627205">
    <property type="component" value="Unassembled WGS sequence"/>
</dbReference>
<sequence precursor="true">MIKNILSAAFVAAFSLASLSAHAALFGDDEARRAILEVRTKLDTKADASALLDLANQNEQLRREIARLNGQIEVLTNELSTAQQRQKDFYTDLDNRLRKLEPQTVTVDGQDALVGQSEQKDYDAALTLFKGGDYKKSGAAFSDFIQRYPQSAYAPSAQYWIGNALYAQRDYRDAISAQQTLLKKYPDNPKAADAMLNIASSYMELKDRAAAKKTLQSLVSKYPNAPSAQTAKERLDLLK</sequence>
<comment type="function">
    <text evidence="2">Mediates coordination of peptidoglycan synthesis and outer membrane constriction during cell division.</text>
</comment>
<dbReference type="HAMAP" id="MF_02066">
    <property type="entry name" value="CpoB"/>
    <property type="match status" value="1"/>
</dbReference>
<feature type="domain" description="YbgF trimerisation" evidence="4">
    <location>
        <begin position="41"/>
        <end position="104"/>
    </location>
</feature>
<dbReference type="SUPFAM" id="SSF48452">
    <property type="entry name" value="TPR-like"/>
    <property type="match status" value="1"/>
</dbReference>
<dbReference type="Gene3D" id="1.25.40.10">
    <property type="entry name" value="Tetratricopeptide repeat domain"/>
    <property type="match status" value="1"/>
</dbReference>
<dbReference type="GO" id="GO:0030288">
    <property type="term" value="C:outer membrane-bounded periplasmic space"/>
    <property type="evidence" value="ECO:0007669"/>
    <property type="project" value="UniProtKB-UniRule"/>
</dbReference>
<feature type="signal peptide" evidence="2">
    <location>
        <begin position="1"/>
        <end position="23"/>
    </location>
</feature>
<dbReference type="Pfam" id="PF16331">
    <property type="entry name" value="TolA_bind_tri"/>
    <property type="match status" value="1"/>
</dbReference>
<keyword evidence="2" id="KW-0132">Cell division</keyword>
<evidence type="ECO:0000259" key="4">
    <source>
        <dbReference type="Pfam" id="PF16331"/>
    </source>
</evidence>
<feature type="chain" id="PRO_5035346470" description="Cell division coordinator CpoB" evidence="2">
    <location>
        <begin position="24"/>
        <end position="239"/>
    </location>
</feature>
<dbReference type="GO" id="GO:0070206">
    <property type="term" value="P:protein trimerization"/>
    <property type="evidence" value="ECO:0007669"/>
    <property type="project" value="InterPro"/>
</dbReference>
<dbReference type="AlphaFoldDB" id="A0A8J3AUF0"/>
<dbReference type="GO" id="GO:0043093">
    <property type="term" value="P:FtsZ-dependent cytokinesis"/>
    <property type="evidence" value="ECO:0007669"/>
    <property type="project" value="UniProtKB-UniRule"/>
</dbReference>
<dbReference type="InterPro" id="IPR011990">
    <property type="entry name" value="TPR-like_helical_dom_sf"/>
</dbReference>
<proteinExistence type="inferred from homology"/>
<dbReference type="SMART" id="SM00028">
    <property type="entry name" value="TPR"/>
    <property type="match status" value="2"/>
</dbReference>
<dbReference type="InterPro" id="IPR014162">
    <property type="entry name" value="CpoB_C"/>
</dbReference>
<evidence type="ECO:0000313" key="6">
    <source>
        <dbReference type="Proteomes" id="UP000627205"/>
    </source>
</evidence>